<evidence type="ECO:0000256" key="1">
    <source>
        <dbReference type="ARBA" id="ARBA00022737"/>
    </source>
</evidence>
<evidence type="ECO:0000313" key="6">
    <source>
        <dbReference type="WBParaSite" id="snap_masked-unitig_31707-processed-gene-0.0-mRNA-1"/>
    </source>
</evidence>
<organism evidence="5 6">
    <name type="scientific">Macrostomum lignano</name>
    <dbReference type="NCBI Taxonomy" id="282301"/>
    <lineage>
        <taxon>Eukaryota</taxon>
        <taxon>Metazoa</taxon>
        <taxon>Spiralia</taxon>
        <taxon>Lophotrochozoa</taxon>
        <taxon>Platyhelminthes</taxon>
        <taxon>Rhabditophora</taxon>
        <taxon>Macrostomorpha</taxon>
        <taxon>Macrostomida</taxon>
        <taxon>Macrostomidae</taxon>
        <taxon>Macrostomum</taxon>
    </lineage>
</organism>
<dbReference type="InterPro" id="IPR036770">
    <property type="entry name" value="Ankyrin_rpt-contain_sf"/>
</dbReference>
<dbReference type="SMART" id="SM00248">
    <property type="entry name" value="ANK"/>
    <property type="match status" value="4"/>
</dbReference>
<keyword evidence="5" id="KW-1185">Reference proteome</keyword>
<dbReference type="PANTHER" id="PTHR24178">
    <property type="entry name" value="MOLTING PROTEIN MLT-4"/>
    <property type="match status" value="1"/>
</dbReference>
<evidence type="ECO:0000256" key="2">
    <source>
        <dbReference type="ARBA" id="ARBA00023043"/>
    </source>
</evidence>
<sequence length="308" mass="33514">LTPFASSCKRRPARESELGRRDYLDLGETSGQTALHLACSESDADICGQLLAAAEAAGEGFLKRFVNKKDVEHVTCLHCAVEHGAVDVVEDAVAERLHFIWPPPELVTFAYGAAGGKHGAKLDAVDLPEPVRPSDESRKQPIPQANGSHKAAFFAQPSLLANLLERSEMARRSSLDCRDREGNTPLMLASTEKDDPECARLLLAKGASPLCTDGQGRTAVYLATHWYNRQVLQALLDHPAVRDARIIDESDAANNSPAARHVDIVELLLENGADAEAKNEDEETPMHLAAPRLATCRLFADFSKSTFR</sequence>
<dbReference type="PRINTS" id="PR01415">
    <property type="entry name" value="ANKYRIN"/>
</dbReference>
<keyword evidence="2 3" id="KW-0040">ANK repeat</keyword>
<evidence type="ECO:0000256" key="4">
    <source>
        <dbReference type="SAM" id="MobiDB-lite"/>
    </source>
</evidence>
<dbReference type="PROSITE" id="PS50297">
    <property type="entry name" value="ANK_REP_REGION"/>
    <property type="match status" value="1"/>
</dbReference>
<reference evidence="6" key="1">
    <citation type="submission" date="2016-11" db="UniProtKB">
        <authorList>
            <consortium name="WormBaseParasite"/>
        </authorList>
    </citation>
    <scope>IDENTIFICATION</scope>
</reference>
<feature type="repeat" description="ANK" evidence="3">
    <location>
        <begin position="181"/>
        <end position="214"/>
    </location>
</feature>
<name>A0A1I8JQ90_9PLAT</name>
<dbReference type="Pfam" id="PF12796">
    <property type="entry name" value="Ank_2"/>
    <property type="match status" value="2"/>
</dbReference>
<evidence type="ECO:0000256" key="3">
    <source>
        <dbReference type="PROSITE-ProRule" id="PRU00023"/>
    </source>
</evidence>
<feature type="region of interest" description="Disordered" evidence="4">
    <location>
        <begin position="127"/>
        <end position="147"/>
    </location>
</feature>
<protein>
    <submittedName>
        <fullName evidence="6">ANK_REP_REGION domain-containing protein</fullName>
    </submittedName>
</protein>
<dbReference type="Proteomes" id="UP000095280">
    <property type="component" value="Unplaced"/>
</dbReference>
<dbReference type="PROSITE" id="PS50088">
    <property type="entry name" value="ANK_REPEAT"/>
    <property type="match status" value="1"/>
</dbReference>
<proteinExistence type="predicted"/>
<keyword evidence="1" id="KW-0677">Repeat</keyword>
<evidence type="ECO:0000313" key="5">
    <source>
        <dbReference type="Proteomes" id="UP000095280"/>
    </source>
</evidence>
<accession>A0A1I8JQ90</accession>
<dbReference type="Gene3D" id="1.25.40.20">
    <property type="entry name" value="Ankyrin repeat-containing domain"/>
    <property type="match status" value="3"/>
</dbReference>
<dbReference type="AlphaFoldDB" id="A0A1I8JQ90"/>
<dbReference type="InterPro" id="IPR002110">
    <property type="entry name" value="Ankyrin_rpt"/>
</dbReference>
<dbReference type="Pfam" id="PF13637">
    <property type="entry name" value="Ank_4"/>
    <property type="match status" value="1"/>
</dbReference>
<dbReference type="SUPFAM" id="SSF48403">
    <property type="entry name" value="Ankyrin repeat"/>
    <property type="match status" value="1"/>
</dbReference>
<dbReference type="WBParaSite" id="snap_masked-unitig_31707-processed-gene-0.0-mRNA-1">
    <property type="protein sequence ID" value="snap_masked-unitig_31707-processed-gene-0.0-mRNA-1"/>
    <property type="gene ID" value="snap_masked-unitig_31707-processed-gene-0.0"/>
</dbReference>